<dbReference type="AlphaFoldDB" id="A0A0F9SSM4"/>
<accession>A0A0F9SSM4</accession>
<protein>
    <submittedName>
        <fullName evidence="1">Uncharacterized protein</fullName>
    </submittedName>
</protein>
<dbReference type="EMBL" id="LAZR01000418">
    <property type="protein sequence ID" value="KKN69789.1"/>
    <property type="molecule type" value="Genomic_DNA"/>
</dbReference>
<gene>
    <name evidence="1" type="ORF">LCGC14_0437350</name>
</gene>
<reference evidence="1" key="1">
    <citation type="journal article" date="2015" name="Nature">
        <title>Complex archaea that bridge the gap between prokaryotes and eukaryotes.</title>
        <authorList>
            <person name="Spang A."/>
            <person name="Saw J.H."/>
            <person name="Jorgensen S.L."/>
            <person name="Zaremba-Niedzwiedzka K."/>
            <person name="Martijn J."/>
            <person name="Lind A.E."/>
            <person name="van Eijk R."/>
            <person name="Schleper C."/>
            <person name="Guy L."/>
            <person name="Ettema T.J."/>
        </authorList>
    </citation>
    <scope>NUCLEOTIDE SEQUENCE</scope>
</reference>
<comment type="caution">
    <text evidence="1">The sequence shown here is derived from an EMBL/GenBank/DDBJ whole genome shotgun (WGS) entry which is preliminary data.</text>
</comment>
<evidence type="ECO:0000313" key="1">
    <source>
        <dbReference type="EMBL" id="KKN69789.1"/>
    </source>
</evidence>
<sequence>MGRNKKYWVPAKHLRKIINAVHHAIDRCGNPLVINYNAYGGRGIKVWEEWIKQPEWFAAYLCTLPGWTNHSLTIDRINNDKGYVPGNLRWATHKEQSKNTQRYTGMGRGTETNCSRCGIHFIRRREYQKFCSRLCAAHIGAAKRWGN</sequence>
<proteinExistence type="predicted"/>
<organism evidence="1">
    <name type="scientific">marine sediment metagenome</name>
    <dbReference type="NCBI Taxonomy" id="412755"/>
    <lineage>
        <taxon>unclassified sequences</taxon>
        <taxon>metagenomes</taxon>
        <taxon>ecological metagenomes</taxon>
    </lineage>
</organism>
<name>A0A0F9SSM4_9ZZZZ</name>